<keyword evidence="5" id="KW-1185">Reference proteome</keyword>
<evidence type="ECO:0000313" key="4">
    <source>
        <dbReference type="EMBL" id="KAF2229650.1"/>
    </source>
</evidence>
<evidence type="ECO:0000313" key="5">
    <source>
        <dbReference type="Proteomes" id="UP000800092"/>
    </source>
</evidence>
<name>A0A6A6GVV9_VIRVR</name>
<dbReference type="Proteomes" id="UP000800092">
    <property type="component" value="Unassembled WGS sequence"/>
</dbReference>
<evidence type="ECO:0000256" key="3">
    <source>
        <dbReference type="SAM" id="SignalP"/>
    </source>
</evidence>
<feature type="region of interest" description="Disordered" evidence="1">
    <location>
        <begin position="139"/>
        <end position="165"/>
    </location>
</feature>
<feature type="compositionally biased region" description="Polar residues" evidence="1">
    <location>
        <begin position="143"/>
        <end position="165"/>
    </location>
</feature>
<accession>A0A6A6GVV9</accession>
<feature type="signal peptide" evidence="3">
    <location>
        <begin position="1"/>
        <end position="18"/>
    </location>
</feature>
<keyword evidence="2" id="KW-0472">Membrane</keyword>
<dbReference type="AlphaFoldDB" id="A0A6A6GVV9"/>
<dbReference type="EMBL" id="ML991857">
    <property type="protein sequence ID" value="KAF2229650.1"/>
    <property type="molecule type" value="Genomic_DNA"/>
</dbReference>
<gene>
    <name evidence="4" type="ORF">EV356DRAFT_580635</name>
</gene>
<feature type="transmembrane region" description="Helical" evidence="2">
    <location>
        <begin position="170"/>
        <end position="193"/>
    </location>
</feature>
<feature type="chain" id="PRO_5025426061" evidence="3">
    <location>
        <begin position="19"/>
        <end position="315"/>
    </location>
</feature>
<reference evidence="4" key="1">
    <citation type="journal article" date="2020" name="Stud. Mycol.">
        <title>101 Dothideomycetes genomes: a test case for predicting lifestyles and emergence of pathogens.</title>
        <authorList>
            <person name="Haridas S."/>
            <person name="Albert R."/>
            <person name="Binder M."/>
            <person name="Bloem J."/>
            <person name="Labutti K."/>
            <person name="Salamov A."/>
            <person name="Andreopoulos B."/>
            <person name="Baker S."/>
            <person name="Barry K."/>
            <person name="Bills G."/>
            <person name="Bluhm B."/>
            <person name="Cannon C."/>
            <person name="Castanera R."/>
            <person name="Culley D."/>
            <person name="Daum C."/>
            <person name="Ezra D."/>
            <person name="Gonzalez J."/>
            <person name="Henrissat B."/>
            <person name="Kuo A."/>
            <person name="Liang C."/>
            <person name="Lipzen A."/>
            <person name="Lutzoni F."/>
            <person name="Magnuson J."/>
            <person name="Mondo S."/>
            <person name="Nolan M."/>
            <person name="Ohm R."/>
            <person name="Pangilinan J."/>
            <person name="Park H.-J."/>
            <person name="Ramirez L."/>
            <person name="Alfaro M."/>
            <person name="Sun H."/>
            <person name="Tritt A."/>
            <person name="Yoshinaga Y."/>
            <person name="Zwiers L.-H."/>
            <person name="Turgeon B."/>
            <person name="Goodwin S."/>
            <person name="Spatafora J."/>
            <person name="Crous P."/>
            <person name="Grigoriev I."/>
        </authorList>
    </citation>
    <scope>NUCLEOTIDE SEQUENCE</scope>
    <source>
        <strain evidence="4">Tuck. ex Michener</strain>
    </source>
</reference>
<dbReference type="OrthoDB" id="5215637at2759"/>
<keyword evidence="2" id="KW-1133">Transmembrane helix</keyword>
<protein>
    <submittedName>
        <fullName evidence="4">Uncharacterized protein</fullName>
    </submittedName>
</protein>
<sequence length="315" mass="34729">MHISNFLLVTFFISTARTDKHTCYLPNGKVDTQSLACHPELAESHCCGVQDYCLSNGLCLSNNSVAVGGCTDQNWDHPACFQHCREATSWSRLSPVHNEGNAFCCTAYETVNDSLCTNIYDGSSRPPFINPTIGYVTHHHASEPTSSQKPLYRRQQSSCTENNSSPPDPVIVGVSIGIPLSAALFIIITVCVIQRKKLFQERRRATKVVATNEARRTYVVLPNQRVVMGRGIVRASQSILEGADDSYEIDGRELKRDDWPLPPLPPLMKAQSRRPQRPMTGYRKPSLGGSTIAPVAKEGANTEEHQPFLGTVGQC</sequence>
<keyword evidence="3" id="KW-0732">Signal</keyword>
<proteinExistence type="predicted"/>
<evidence type="ECO:0000256" key="1">
    <source>
        <dbReference type="SAM" id="MobiDB-lite"/>
    </source>
</evidence>
<keyword evidence="2" id="KW-0812">Transmembrane</keyword>
<evidence type="ECO:0000256" key="2">
    <source>
        <dbReference type="SAM" id="Phobius"/>
    </source>
</evidence>
<organism evidence="4 5">
    <name type="scientific">Viridothelium virens</name>
    <name type="common">Speckled blister lichen</name>
    <name type="synonym">Trypethelium virens</name>
    <dbReference type="NCBI Taxonomy" id="1048519"/>
    <lineage>
        <taxon>Eukaryota</taxon>
        <taxon>Fungi</taxon>
        <taxon>Dikarya</taxon>
        <taxon>Ascomycota</taxon>
        <taxon>Pezizomycotina</taxon>
        <taxon>Dothideomycetes</taxon>
        <taxon>Dothideomycetes incertae sedis</taxon>
        <taxon>Trypetheliales</taxon>
        <taxon>Trypetheliaceae</taxon>
        <taxon>Viridothelium</taxon>
    </lineage>
</organism>
<feature type="region of interest" description="Disordered" evidence="1">
    <location>
        <begin position="258"/>
        <end position="290"/>
    </location>
</feature>